<evidence type="ECO:0000256" key="2">
    <source>
        <dbReference type="SAM" id="Phobius"/>
    </source>
</evidence>
<dbReference type="InterPro" id="IPR020846">
    <property type="entry name" value="MFS_dom"/>
</dbReference>
<feature type="transmembrane region" description="Helical" evidence="2">
    <location>
        <begin position="39"/>
        <end position="57"/>
    </location>
</feature>
<dbReference type="AlphaFoldDB" id="A0A8H6CLK6"/>
<feature type="domain" description="Major facilitator superfamily (MFS) profile" evidence="3">
    <location>
        <begin position="27"/>
        <end position="461"/>
    </location>
</feature>
<keyword evidence="2" id="KW-0472">Membrane</keyword>
<comment type="caution">
    <text evidence="4">The sequence shown here is derived from an EMBL/GenBank/DDBJ whole genome shotgun (WGS) entry which is preliminary data.</text>
</comment>
<keyword evidence="5" id="KW-1185">Reference proteome</keyword>
<feature type="transmembrane region" description="Helical" evidence="2">
    <location>
        <begin position="93"/>
        <end position="110"/>
    </location>
</feature>
<evidence type="ECO:0000313" key="5">
    <source>
        <dbReference type="Proteomes" id="UP000593566"/>
    </source>
</evidence>
<comment type="subcellular location">
    <subcellularLocation>
        <location evidence="1">Membrane</location>
        <topology evidence="1">Multi-pass membrane protein</topology>
    </subcellularLocation>
</comment>
<dbReference type="PANTHER" id="PTHR23520:SF5">
    <property type="entry name" value="TRANSPORTER, PUTATIVE (AFU_ORTHOLOGUE AFUA_3G04000)-RELATED"/>
    <property type="match status" value="1"/>
</dbReference>
<dbReference type="GO" id="GO:0000329">
    <property type="term" value="C:fungal-type vacuole membrane"/>
    <property type="evidence" value="ECO:0007669"/>
    <property type="project" value="TreeGrafter"/>
</dbReference>
<keyword evidence="2" id="KW-1133">Transmembrane helix</keyword>
<dbReference type="PANTHER" id="PTHR23520">
    <property type="entry name" value="TRANSPORTER, PUTATIVE (AFU_ORTHOLOGUE AFUA_3G04000)-RELATED"/>
    <property type="match status" value="1"/>
</dbReference>
<organism evidence="4 5">
    <name type="scientific">Letharia lupina</name>
    <dbReference type="NCBI Taxonomy" id="560253"/>
    <lineage>
        <taxon>Eukaryota</taxon>
        <taxon>Fungi</taxon>
        <taxon>Dikarya</taxon>
        <taxon>Ascomycota</taxon>
        <taxon>Pezizomycotina</taxon>
        <taxon>Lecanoromycetes</taxon>
        <taxon>OSLEUM clade</taxon>
        <taxon>Lecanoromycetidae</taxon>
        <taxon>Lecanorales</taxon>
        <taxon>Lecanorineae</taxon>
        <taxon>Parmeliaceae</taxon>
        <taxon>Letharia</taxon>
    </lineage>
</organism>
<dbReference type="Pfam" id="PF07690">
    <property type="entry name" value="MFS_1"/>
    <property type="match status" value="1"/>
</dbReference>
<evidence type="ECO:0000313" key="4">
    <source>
        <dbReference type="EMBL" id="KAF6225489.1"/>
    </source>
</evidence>
<accession>A0A8H6CLK6</accession>
<reference evidence="4 5" key="1">
    <citation type="journal article" date="2020" name="Genomics">
        <title>Complete, high-quality genomes from long-read metagenomic sequencing of two wolf lichen thalli reveals enigmatic genome architecture.</title>
        <authorList>
            <person name="McKenzie S.K."/>
            <person name="Walston R.F."/>
            <person name="Allen J.L."/>
        </authorList>
    </citation>
    <scope>NUCLEOTIDE SEQUENCE [LARGE SCALE GENOMIC DNA]</scope>
    <source>
        <strain evidence="4">WasteWater1</strain>
    </source>
</reference>
<sequence length="482" mass="52757">MASRAKSFLFNVAEELGVFSIAQSSRDTKLLCLQRFTRLFAYGASTLILALYLSSLGTSDARIGLFMTLTLLGDVVISFLLTLVADGLGRRRILILGAALMSASGVVFALSGNYWVLVAASIFGVISPSGNEIGPFRAIEESTLAQLTAKEIRSDIFAWYTLLGNAGTACGSVACGWIVQAHLRGGEWSETSAYRIIFGIYAILGIVKLLLALMLSDKCEPEQPKQEYDEVHQMDDVEFEGLLSDDEDSQEQHVRSKARAPLPEMKRKSIWPAISPASRSILIKLCLLFAVDSLASGLVPLSWITYFFNRKFKIPEGQLGTLFFATNIISSISNLAASSLAKRIGLIKTMVFTHLPSAIFLALIPLPSHAWLSMTFLILRSCMQNMDQAPRQAFLSAAVLPSERTAIMGVVNVVKTLSQSGGPIATGWLAEIGKFWVAFLIAGAMKASYDLAMLKMFLGYKSREEEEEENKRHHQETENGTA</sequence>
<proteinExistence type="predicted"/>
<evidence type="ECO:0000259" key="3">
    <source>
        <dbReference type="PROSITE" id="PS50850"/>
    </source>
</evidence>
<feature type="transmembrane region" description="Helical" evidence="2">
    <location>
        <begin position="157"/>
        <end position="180"/>
    </location>
</feature>
<feature type="transmembrane region" description="Helical" evidence="2">
    <location>
        <begin position="358"/>
        <end position="379"/>
    </location>
</feature>
<dbReference type="EMBL" id="JACCJB010000007">
    <property type="protein sequence ID" value="KAF6225489.1"/>
    <property type="molecule type" value="Genomic_DNA"/>
</dbReference>
<dbReference type="InterPro" id="IPR011701">
    <property type="entry name" value="MFS"/>
</dbReference>
<dbReference type="RefSeq" id="XP_037154198.1">
    <property type="nucleotide sequence ID" value="XM_037300350.1"/>
</dbReference>
<feature type="transmembrane region" description="Helical" evidence="2">
    <location>
        <begin position="319"/>
        <end position="337"/>
    </location>
</feature>
<dbReference type="SUPFAM" id="SSF103473">
    <property type="entry name" value="MFS general substrate transporter"/>
    <property type="match status" value="1"/>
</dbReference>
<evidence type="ECO:0000256" key="1">
    <source>
        <dbReference type="ARBA" id="ARBA00004141"/>
    </source>
</evidence>
<name>A0A8H6CLK6_9LECA</name>
<dbReference type="InterPro" id="IPR036259">
    <property type="entry name" value="MFS_trans_sf"/>
</dbReference>
<feature type="transmembrane region" description="Helical" evidence="2">
    <location>
        <begin position="285"/>
        <end position="307"/>
    </location>
</feature>
<dbReference type="GO" id="GO:0022857">
    <property type="term" value="F:transmembrane transporter activity"/>
    <property type="evidence" value="ECO:0007669"/>
    <property type="project" value="InterPro"/>
</dbReference>
<protein>
    <recommendedName>
        <fullName evidence="3">Major facilitator superfamily (MFS) profile domain-containing protein</fullName>
    </recommendedName>
</protein>
<feature type="transmembrane region" description="Helical" evidence="2">
    <location>
        <begin position="63"/>
        <end position="81"/>
    </location>
</feature>
<dbReference type="Proteomes" id="UP000593566">
    <property type="component" value="Unassembled WGS sequence"/>
</dbReference>
<dbReference type="Gene3D" id="1.20.1250.20">
    <property type="entry name" value="MFS general substrate transporter like domains"/>
    <property type="match status" value="1"/>
</dbReference>
<feature type="transmembrane region" description="Helical" evidence="2">
    <location>
        <begin position="192"/>
        <end position="215"/>
    </location>
</feature>
<dbReference type="GeneID" id="59337884"/>
<gene>
    <name evidence="4" type="ORF">HO133_009489</name>
</gene>
<keyword evidence="2" id="KW-0812">Transmembrane</keyword>
<dbReference type="PROSITE" id="PS50850">
    <property type="entry name" value="MFS"/>
    <property type="match status" value="1"/>
</dbReference>